<dbReference type="PROSITE" id="PS50943">
    <property type="entry name" value="HTH_CROC1"/>
    <property type="match status" value="1"/>
</dbReference>
<evidence type="ECO:0000259" key="2">
    <source>
        <dbReference type="PROSITE" id="PS50943"/>
    </source>
</evidence>
<dbReference type="PANTHER" id="PTHR46558:SF11">
    <property type="entry name" value="HTH-TYPE TRANSCRIPTIONAL REGULATOR XRE"/>
    <property type="match status" value="1"/>
</dbReference>
<dbReference type="SMART" id="SM00530">
    <property type="entry name" value="HTH_XRE"/>
    <property type="match status" value="1"/>
</dbReference>
<keyword evidence="1" id="KW-0238">DNA-binding</keyword>
<dbReference type="Gene3D" id="1.10.260.40">
    <property type="entry name" value="lambda repressor-like DNA-binding domains"/>
    <property type="match status" value="1"/>
</dbReference>
<protein>
    <submittedName>
        <fullName evidence="3">Helix-turn-helix domain-containing protein</fullName>
    </submittedName>
</protein>
<dbReference type="EMBL" id="JBHSHC010000106">
    <property type="protein sequence ID" value="MFC4768499.1"/>
    <property type="molecule type" value="Genomic_DNA"/>
</dbReference>
<dbReference type="Proteomes" id="UP001596002">
    <property type="component" value="Unassembled WGS sequence"/>
</dbReference>
<dbReference type="CDD" id="cd00093">
    <property type="entry name" value="HTH_XRE"/>
    <property type="match status" value="1"/>
</dbReference>
<dbReference type="SUPFAM" id="SSF47413">
    <property type="entry name" value="lambda repressor-like DNA-binding domains"/>
    <property type="match status" value="1"/>
</dbReference>
<comment type="caution">
    <text evidence="3">The sequence shown here is derived from an EMBL/GenBank/DDBJ whole genome shotgun (WGS) entry which is preliminary data.</text>
</comment>
<dbReference type="Pfam" id="PF01381">
    <property type="entry name" value="HTH_3"/>
    <property type="match status" value="1"/>
</dbReference>
<dbReference type="RefSeq" id="WP_380026451.1">
    <property type="nucleotide sequence ID" value="NZ_JBHSHC010000106.1"/>
</dbReference>
<evidence type="ECO:0000313" key="3">
    <source>
        <dbReference type="EMBL" id="MFC4768499.1"/>
    </source>
</evidence>
<organism evidence="3 4">
    <name type="scientific">Effusibacillus consociatus</name>
    <dbReference type="NCBI Taxonomy" id="1117041"/>
    <lineage>
        <taxon>Bacteria</taxon>
        <taxon>Bacillati</taxon>
        <taxon>Bacillota</taxon>
        <taxon>Bacilli</taxon>
        <taxon>Bacillales</taxon>
        <taxon>Alicyclobacillaceae</taxon>
        <taxon>Effusibacillus</taxon>
    </lineage>
</organism>
<reference evidence="4" key="1">
    <citation type="journal article" date="2019" name="Int. J. Syst. Evol. Microbiol.">
        <title>The Global Catalogue of Microorganisms (GCM) 10K type strain sequencing project: providing services to taxonomists for standard genome sequencing and annotation.</title>
        <authorList>
            <consortium name="The Broad Institute Genomics Platform"/>
            <consortium name="The Broad Institute Genome Sequencing Center for Infectious Disease"/>
            <person name="Wu L."/>
            <person name="Ma J."/>
        </authorList>
    </citation>
    <scope>NUCLEOTIDE SEQUENCE [LARGE SCALE GENOMIC DNA]</scope>
    <source>
        <strain evidence="4">WYCCWR 12678</strain>
    </source>
</reference>
<gene>
    <name evidence="3" type="ORF">ACFO8Q_14220</name>
</gene>
<feature type="domain" description="HTH cro/C1-type" evidence="2">
    <location>
        <begin position="14"/>
        <end position="58"/>
    </location>
</feature>
<keyword evidence="4" id="KW-1185">Reference proteome</keyword>
<accession>A0ABV9Q2J3</accession>
<sequence>MLAERLAMLRGTRTQQEIADALGISRARYAHYENGRNEPDIKTLIRLADLFEVKVDYLLGRSDTVKDARANYKSPLLDEAREIAELFKKDPESHKFWMAYKQAVPKRRKEFLRTWKIMMELEKENGLTK</sequence>
<evidence type="ECO:0000256" key="1">
    <source>
        <dbReference type="ARBA" id="ARBA00023125"/>
    </source>
</evidence>
<dbReference type="InterPro" id="IPR010982">
    <property type="entry name" value="Lambda_DNA-bd_dom_sf"/>
</dbReference>
<dbReference type="InterPro" id="IPR001387">
    <property type="entry name" value="Cro/C1-type_HTH"/>
</dbReference>
<proteinExistence type="predicted"/>
<evidence type="ECO:0000313" key="4">
    <source>
        <dbReference type="Proteomes" id="UP001596002"/>
    </source>
</evidence>
<name>A0ABV9Q2J3_9BACL</name>
<dbReference type="PANTHER" id="PTHR46558">
    <property type="entry name" value="TRACRIPTIONAL REGULATORY PROTEIN-RELATED-RELATED"/>
    <property type="match status" value="1"/>
</dbReference>